<feature type="chain" id="PRO_5030564955" evidence="2">
    <location>
        <begin position="30"/>
        <end position="293"/>
    </location>
</feature>
<organism evidence="3 4">
    <name type="scientific">Streptomyces morookaense</name>
    <name type="common">Streptoverticillium morookaense</name>
    <dbReference type="NCBI Taxonomy" id="1970"/>
    <lineage>
        <taxon>Bacteria</taxon>
        <taxon>Bacillati</taxon>
        <taxon>Actinomycetota</taxon>
        <taxon>Actinomycetes</taxon>
        <taxon>Kitasatosporales</taxon>
        <taxon>Streptomycetaceae</taxon>
        <taxon>Streptomyces</taxon>
    </lineage>
</organism>
<comment type="caution">
    <text evidence="3">The sequence shown here is derived from an EMBL/GenBank/DDBJ whole genome shotgun (WGS) entry which is preliminary data.</text>
</comment>
<dbReference type="InterPro" id="IPR043504">
    <property type="entry name" value="Peptidase_S1_PA_chymotrypsin"/>
</dbReference>
<keyword evidence="2" id="KW-0732">Signal</keyword>
<evidence type="ECO:0000313" key="3">
    <source>
        <dbReference type="EMBL" id="NVK78072.1"/>
    </source>
</evidence>
<evidence type="ECO:0000256" key="2">
    <source>
        <dbReference type="SAM" id="SignalP"/>
    </source>
</evidence>
<evidence type="ECO:0000313" key="4">
    <source>
        <dbReference type="Proteomes" id="UP000587462"/>
    </source>
</evidence>
<dbReference type="Proteomes" id="UP000587462">
    <property type="component" value="Unassembled WGS sequence"/>
</dbReference>
<dbReference type="EMBL" id="JABBXF010000018">
    <property type="protein sequence ID" value="NVK78072.1"/>
    <property type="molecule type" value="Genomic_DNA"/>
</dbReference>
<dbReference type="Pfam" id="PF13365">
    <property type="entry name" value="Trypsin_2"/>
    <property type="match status" value="1"/>
</dbReference>
<feature type="signal peptide" evidence="2">
    <location>
        <begin position="1"/>
        <end position="29"/>
    </location>
</feature>
<sequence length="293" mass="30382">MRRPLVGALTTLLFAGATVVGTGTGAAQAAAPRTVDFAGTVALSNCSGSLIRMPSSGDNDPALVMTNGHCLETGMPDPGTVITDQSSSRTFSLLNSSAGKAGTLQATKVAYSTMTDTDVTLYELNTTYAQIKQRYGIDALSLSPDHPVAGTAIKVVSGFWKKIYSCNVDGFVHELHEAGYVWKDSLRYTSTCDVIGGTSGSPVVDVSTGKVVAINNTGNENGEQCTMNNPCEVDENGNVTVHQGTNYAEETYGIAKCFGTGNKLDLGLPGCTLPQPGGTDEGDGAVRSAGHRA</sequence>
<gene>
    <name evidence="3" type="ORF">HG542_10395</name>
</gene>
<evidence type="ECO:0000256" key="1">
    <source>
        <dbReference type="SAM" id="MobiDB-lite"/>
    </source>
</evidence>
<dbReference type="InterPro" id="IPR009003">
    <property type="entry name" value="Peptidase_S1_PA"/>
</dbReference>
<reference evidence="3 4" key="1">
    <citation type="submission" date="2020-04" db="EMBL/GenBank/DDBJ databases">
        <title>Draft Genome Sequence of Streptomyces morookaense DSM 40503, an 8-azaguanine-producing strain.</title>
        <authorList>
            <person name="Qi J."/>
            <person name="Gao J.-M."/>
        </authorList>
    </citation>
    <scope>NUCLEOTIDE SEQUENCE [LARGE SCALE GENOMIC DNA]</scope>
    <source>
        <strain evidence="3 4">DSM 40503</strain>
    </source>
</reference>
<dbReference type="Gene3D" id="2.40.10.10">
    <property type="entry name" value="Trypsin-like serine proteases"/>
    <property type="match status" value="2"/>
</dbReference>
<protein>
    <submittedName>
        <fullName evidence="3">Trypsin-like peptidase domain-containing protein</fullName>
    </submittedName>
</protein>
<dbReference type="SUPFAM" id="SSF50494">
    <property type="entry name" value="Trypsin-like serine proteases"/>
    <property type="match status" value="1"/>
</dbReference>
<accession>A0A7Y7B360</accession>
<keyword evidence="4" id="KW-1185">Reference proteome</keyword>
<dbReference type="RefSeq" id="WP_171079902.1">
    <property type="nucleotide sequence ID" value="NZ_BNBU01000002.1"/>
</dbReference>
<name>A0A7Y7B360_STRMO</name>
<feature type="region of interest" description="Disordered" evidence="1">
    <location>
        <begin position="274"/>
        <end position="293"/>
    </location>
</feature>
<proteinExistence type="predicted"/>
<dbReference type="AlphaFoldDB" id="A0A7Y7B360"/>